<accession>U9TXC5</accession>
<dbReference type="HOGENOM" id="CLU_2198338_0_0_1"/>
<sequence>MCLPRSERRIFQGCTKHLMAELNIHLKTSGKEASKSQYGIAQNVVQLDSTLSNSKRNKASEIEKEGLFMDKNFARFKRFKLSKPIIVVHGNEDIDTKGMVEKVLGHIV</sequence>
<evidence type="ECO:0000313" key="1">
    <source>
        <dbReference type="EMBL" id="ESA12765.1"/>
    </source>
</evidence>
<gene>
    <name evidence="1" type="ORF">GLOINDRAFT_26772</name>
</gene>
<dbReference type="EMBL" id="KI284589">
    <property type="protein sequence ID" value="ESA12765.1"/>
    <property type="molecule type" value="Genomic_DNA"/>
</dbReference>
<organism evidence="1">
    <name type="scientific">Rhizophagus irregularis (strain DAOM 181602 / DAOM 197198 / MUCL 43194)</name>
    <name type="common">Arbuscular mycorrhizal fungus</name>
    <name type="synonym">Glomus intraradices</name>
    <dbReference type="NCBI Taxonomy" id="747089"/>
    <lineage>
        <taxon>Eukaryota</taxon>
        <taxon>Fungi</taxon>
        <taxon>Fungi incertae sedis</taxon>
        <taxon>Mucoromycota</taxon>
        <taxon>Glomeromycotina</taxon>
        <taxon>Glomeromycetes</taxon>
        <taxon>Glomerales</taxon>
        <taxon>Glomeraceae</taxon>
        <taxon>Rhizophagus</taxon>
    </lineage>
</organism>
<reference evidence="1" key="1">
    <citation type="submission" date="2013-07" db="EMBL/GenBank/DDBJ databases">
        <title>The genome of an arbuscular mycorrhizal fungus provides insights into the evolution of the oldest plant symbiosis.</title>
        <authorList>
            <consortium name="DOE Joint Genome Institute"/>
            <person name="Tisserant E."/>
            <person name="Malbreil M."/>
            <person name="Kuo A."/>
            <person name="Kohler A."/>
            <person name="Symeonidi A."/>
            <person name="Balestrini R."/>
            <person name="Charron P."/>
            <person name="Duensing N."/>
            <person name="Frei-dit-Frey N."/>
            <person name="Gianinazzi-Pearson V."/>
            <person name="Gilbert B."/>
            <person name="Handa Y."/>
            <person name="Hijri M."/>
            <person name="Kaul R."/>
            <person name="Kawaguchi M."/>
            <person name="Krajinski F."/>
            <person name="Lammers P."/>
            <person name="Lapierre D."/>
            <person name="Masclaux F.G."/>
            <person name="Murat C."/>
            <person name="Morin E."/>
            <person name="Ndikumana S."/>
            <person name="Pagni M."/>
            <person name="Petitpierre D."/>
            <person name="Requena N."/>
            <person name="Rosikiewicz P."/>
            <person name="Riley R."/>
            <person name="Saito K."/>
            <person name="San Clemente H."/>
            <person name="Shapiro H."/>
            <person name="van Tuinen D."/>
            <person name="Becard G."/>
            <person name="Bonfante P."/>
            <person name="Paszkowski U."/>
            <person name="Shachar-Hill Y."/>
            <person name="Young J.P."/>
            <person name="Sanders I.R."/>
            <person name="Henrissat B."/>
            <person name="Rensing S.A."/>
            <person name="Grigoriev I.V."/>
            <person name="Corradi N."/>
            <person name="Roux C."/>
            <person name="Martin F."/>
        </authorList>
    </citation>
    <scope>NUCLEOTIDE SEQUENCE</scope>
    <source>
        <strain evidence="1">DAOM 197198</strain>
    </source>
</reference>
<protein>
    <submittedName>
        <fullName evidence="1">Uncharacterized protein</fullName>
    </submittedName>
</protein>
<dbReference type="AlphaFoldDB" id="U9TXC5"/>
<proteinExistence type="predicted"/>
<name>U9TXC5_RHIID</name>